<reference evidence="2 3" key="1">
    <citation type="submission" date="2015-10" db="EMBL/GenBank/DDBJ databases">
        <title>Full genome of DAOMC 229536 Phialocephala scopiformis, a fungal endophyte of spruce producing the potent anti-insectan compound rugulosin.</title>
        <authorList>
            <consortium name="DOE Joint Genome Institute"/>
            <person name="Walker A.K."/>
            <person name="Frasz S.L."/>
            <person name="Seifert K.A."/>
            <person name="Miller J.D."/>
            <person name="Mondo S.J."/>
            <person name="Labutti K."/>
            <person name="Lipzen A."/>
            <person name="Dockter R."/>
            <person name="Kennedy M."/>
            <person name="Grigoriev I.V."/>
            <person name="Spatafora J.W."/>
        </authorList>
    </citation>
    <scope>NUCLEOTIDE SEQUENCE [LARGE SCALE GENOMIC DNA]</scope>
    <source>
        <strain evidence="2 3">CBS 120377</strain>
    </source>
</reference>
<dbReference type="OrthoDB" id="3554208at2759"/>
<evidence type="ECO:0000313" key="2">
    <source>
        <dbReference type="EMBL" id="KUJ23994.1"/>
    </source>
</evidence>
<name>A0A194XVF4_MOLSC</name>
<feature type="signal peptide" evidence="1">
    <location>
        <begin position="1"/>
        <end position="19"/>
    </location>
</feature>
<dbReference type="Proteomes" id="UP000070700">
    <property type="component" value="Unassembled WGS sequence"/>
</dbReference>
<dbReference type="KEGG" id="psco:LY89DRAFT_727044"/>
<evidence type="ECO:0000313" key="3">
    <source>
        <dbReference type="Proteomes" id="UP000070700"/>
    </source>
</evidence>
<accession>A0A194XVF4</accession>
<gene>
    <name evidence="2" type="ORF">LY89DRAFT_727044</name>
</gene>
<dbReference type="EMBL" id="KQ947404">
    <property type="protein sequence ID" value="KUJ23994.1"/>
    <property type="molecule type" value="Genomic_DNA"/>
</dbReference>
<organism evidence="2 3">
    <name type="scientific">Mollisia scopiformis</name>
    <name type="common">Conifer needle endophyte fungus</name>
    <name type="synonym">Phialocephala scopiformis</name>
    <dbReference type="NCBI Taxonomy" id="149040"/>
    <lineage>
        <taxon>Eukaryota</taxon>
        <taxon>Fungi</taxon>
        <taxon>Dikarya</taxon>
        <taxon>Ascomycota</taxon>
        <taxon>Pezizomycotina</taxon>
        <taxon>Leotiomycetes</taxon>
        <taxon>Helotiales</taxon>
        <taxon>Mollisiaceae</taxon>
        <taxon>Mollisia</taxon>
    </lineage>
</organism>
<dbReference type="RefSeq" id="XP_018078349.1">
    <property type="nucleotide sequence ID" value="XM_018219112.1"/>
</dbReference>
<keyword evidence="1" id="KW-0732">Signal</keyword>
<sequence>MHFNSLLVLTGLLSTLSLADPIPQSPAQTTALANDLESYIVALATDTAFLSFASALQTNAALSSSVSSFEASMSSLITHRQTPTAGYISAAPTDAQTLLSSIYSVEYQMLSDNGFLATSSSKAAAPTQGVGSRVKVAGAVAAGFVGAVIAL</sequence>
<evidence type="ECO:0000256" key="1">
    <source>
        <dbReference type="SAM" id="SignalP"/>
    </source>
</evidence>
<dbReference type="GeneID" id="28828838"/>
<keyword evidence="3" id="KW-1185">Reference proteome</keyword>
<dbReference type="AlphaFoldDB" id="A0A194XVF4"/>
<feature type="chain" id="PRO_5008268715" evidence="1">
    <location>
        <begin position="20"/>
        <end position="151"/>
    </location>
</feature>
<proteinExistence type="predicted"/>
<protein>
    <submittedName>
        <fullName evidence="2">Uncharacterized protein</fullName>
    </submittedName>
</protein>
<dbReference type="InParanoid" id="A0A194XVF4"/>